<sequence length="389" mass="39526">MRKTPLVLLALCAVVTTACSGGTTTATSTSQAQPSASATASEQPTTASSAPVAADCGAQFLAGLTPRRKLAQLLTVGVTGVADATNAVGGEGVGGIFVGSWTDPSLLADGLLGQVQAASAVPVMVTIDEEGGRVSRARDLIGAAPSARETAATMTPEQFYEATLVRGRALKDLGVTVNFAPDVDVSSQADDTVIGDRSFSDDPAVVTSYADAYIRAMREVGVGTVMKHFPGHGSGSGDSHTGAVRTPPLDQLQTVDLVPYRDLIGSGAAVMVGHLDVPGLTTPDVPASISPQVMSLLREGVGYGAAPFEGPIFTDDLGGMAAITARMGIEQAVEAALVAGADNALWITTDALTSVLDQLEQAVASGRLPAEQVDASVLRMAAYKGLLTC</sequence>
<feature type="domain" description="Glycoside hydrolase family 3 N-terminal" evidence="8">
    <location>
        <begin position="67"/>
        <end position="380"/>
    </location>
</feature>
<dbReference type="EC" id="3.2.1.52" evidence="3"/>
<dbReference type="GO" id="GO:0016787">
    <property type="term" value="F:hydrolase activity"/>
    <property type="evidence" value="ECO:0007669"/>
    <property type="project" value="UniProtKB-KW"/>
</dbReference>
<evidence type="ECO:0000313" key="9">
    <source>
        <dbReference type="EMBL" id="MBF6356548.1"/>
    </source>
</evidence>
<name>A0ABS0DIN4_9NOCA</name>
<keyword evidence="10" id="KW-1185">Reference proteome</keyword>
<evidence type="ECO:0000256" key="7">
    <source>
        <dbReference type="SAM" id="SignalP"/>
    </source>
</evidence>
<dbReference type="InterPro" id="IPR036962">
    <property type="entry name" value="Glyco_hydro_3_N_sf"/>
</dbReference>
<evidence type="ECO:0000256" key="4">
    <source>
        <dbReference type="ARBA" id="ARBA00022801"/>
    </source>
</evidence>
<keyword evidence="5" id="KW-0326">Glycosidase</keyword>
<proteinExistence type="inferred from homology"/>
<dbReference type="InterPro" id="IPR001764">
    <property type="entry name" value="Glyco_hydro_3_N"/>
</dbReference>
<gene>
    <name evidence="9" type="ORF">IU449_18690</name>
</gene>
<dbReference type="Proteomes" id="UP000707731">
    <property type="component" value="Unassembled WGS sequence"/>
</dbReference>
<feature type="signal peptide" evidence="7">
    <location>
        <begin position="1"/>
        <end position="20"/>
    </location>
</feature>
<organism evidence="9 10">
    <name type="scientific">Nocardia higoensis</name>
    <dbReference type="NCBI Taxonomy" id="228599"/>
    <lineage>
        <taxon>Bacteria</taxon>
        <taxon>Bacillati</taxon>
        <taxon>Actinomycetota</taxon>
        <taxon>Actinomycetes</taxon>
        <taxon>Mycobacteriales</taxon>
        <taxon>Nocardiaceae</taxon>
        <taxon>Nocardia</taxon>
    </lineage>
</organism>
<feature type="chain" id="PRO_5045087676" description="beta-N-acetylhexosaminidase" evidence="7">
    <location>
        <begin position="21"/>
        <end position="389"/>
    </location>
</feature>
<dbReference type="PROSITE" id="PS51257">
    <property type="entry name" value="PROKAR_LIPOPROTEIN"/>
    <property type="match status" value="1"/>
</dbReference>
<feature type="region of interest" description="Disordered" evidence="6">
    <location>
        <begin position="23"/>
        <end position="47"/>
    </location>
</feature>
<evidence type="ECO:0000256" key="5">
    <source>
        <dbReference type="ARBA" id="ARBA00023295"/>
    </source>
</evidence>
<evidence type="ECO:0000256" key="6">
    <source>
        <dbReference type="SAM" id="MobiDB-lite"/>
    </source>
</evidence>
<evidence type="ECO:0000259" key="8">
    <source>
        <dbReference type="Pfam" id="PF00933"/>
    </source>
</evidence>
<dbReference type="PANTHER" id="PTHR30480">
    <property type="entry name" value="BETA-HEXOSAMINIDASE-RELATED"/>
    <property type="match status" value="1"/>
</dbReference>
<dbReference type="Gene3D" id="3.20.20.300">
    <property type="entry name" value="Glycoside hydrolase, family 3, N-terminal domain"/>
    <property type="match status" value="1"/>
</dbReference>
<evidence type="ECO:0000256" key="2">
    <source>
        <dbReference type="ARBA" id="ARBA00005336"/>
    </source>
</evidence>
<evidence type="ECO:0000256" key="3">
    <source>
        <dbReference type="ARBA" id="ARBA00012663"/>
    </source>
</evidence>
<dbReference type="InterPro" id="IPR050226">
    <property type="entry name" value="NagZ_Beta-hexosaminidase"/>
</dbReference>
<dbReference type="Pfam" id="PF00933">
    <property type="entry name" value="Glyco_hydro_3"/>
    <property type="match status" value="1"/>
</dbReference>
<dbReference type="PANTHER" id="PTHR30480:SF13">
    <property type="entry name" value="BETA-HEXOSAMINIDASE"/>
    <property type="match status" value="1"/>
</dbReference>
<dbReference type="EMBL" id="JADLQN010000003">
    <property type="protein sequence ID" value="MBF6356548.1"/>
    <property type="molecule type" value="Genomic_DNA"/>
</dbReference>
<comment type="caution">
    <text evidence="9">The sequence shown here is derived from an EMBL/GenBank/DDBJ whole genome shotgun (WGS) entry which is preliminary data.</text>
</comment>
<dbReference type="InterPro" id="IPR017853">
    <property type="entry name" value="GH"/>
</dbReference>
<evidence type="ECO:0000313" key="10">
    <source>
        <dbReference type="Proteomes" id="UP000707731"/>
    </source>
</evidence>
<comment type="catalytic activity">
    <reaction evidence="1">
        <text>Hydrolysis of terminal non-reducing N-acetyl-D-hexosamine residues in N-acetyl-beta-D-hexosaminides.</text>
        <dbReference type="EC" id="3.2.1.52"/>
    </reaction>
</comment>
<comment type="similarity">
    <text evidence="2">Belongs to the glycosyl hydrolase 3 family.</text>
</comment>
<keyword evidence="4 9" id="KW-0378">Hydrolase</keyword>
<dbReference type="RefSeq" id="WP_195003409.1">
    <property type="nucleotide sequence ID" value="NZ_JADLQN010000003.1"/>
</dbReference>
<keyword evidence="7" id="KW-0732">Signal</keyword>
<dbReference type="SUPFAM" id="SSF51445">
    <property type="entry name" value="(Trans)glycosidases"/>
    <property type="match status" value="1"/>
</dbReference>
<reference evidence="9 10" key="1">
    <citation type="submission" date="2020-10" db="EMBL/GenBank/DDBJ databases">
        <title>Identification of Nocardia species via Next-generation sequencing and recognition of intraspecies genetic diversity.</title>
        <authorList>
            <person name="Li P."/>
            <person name="Li P."/>
            <person name="Lu B."/>
        </authorList>
    </citation>
    <scope>NUCLEOTIDE SEQUENCE [LARGE SCALE GENOMIC DNA]</scope>
    <source>
        <strain evidence="9 10">BJ06-0143</strain>
    </source>
</reference>
<evidence type="ECO:0000256" key="1">
    <source>
        <dbReference type="ARBA" id="ARBA00001231"/>
    </source>
</evidence>
<protein>
    <recommendedName>
        <fullName evidence="3">beta-N-acetylhexosaminidase</fullName>
        <ecNumber evidence="3">3.2.1.52</ecNumber>
    </recommendedName>
</protein>
<accession>A0ABS0DIN4</accession>